<dbReference type="Proteomes" id="UP001187415">
    <property type="component" value="Unassembled WGS sequence"/>
</dbReference>
<evidence type="ECO:0000256" key="1">
    <source>
        <dbReference type="SAM" id="MobiDB-lite"/>
    </source>
</evidence>
<feature type="region of interest" description="Disordered" evidence="1">
    <location>
        <begin position="36"/>
        <end position="56"/>
    </location>
</feature>
<accession>A0AA88SMK9</accession>
<dbReference type="AlphaFoldDB" id="A0AA88SMK9"/>
<feature type="compositionally biased region" description="Polar residues" evidence="1">
    <location>
        <begin position="95"/>
        <end position="105"/>
    </location>
</feature>
<evidence type="ECO:0000313" key="2">
    <source>
        <dbReference type="EMBL" id="KAK2844480.1"/>
    </source>
</evidence>
<gene>
    <name evidence="2" type="ORF">Q5P01_011139</name>
</gene>
<organism evidence="2 3">
    <name type="scientific">Channa striata</name>
    <name type="common">Snakehead murrel</name>
    <name type="synonym">Ophicephalus striatus</name>
    <dbReference type="NCBI Taxonomy" id="64152"/>
    <lineage>
        <taxon>Eukaryota</taxon>
        <taxon>Metazoa</taxon>
        <taxon>Chordata</taxon>
        <taxon>Craniata</taxon>
        <taxon>Vertebrata</taxon>
        <taxon>Euteleostomi</taxon>
        <taxon>Actinopterygii</taxon>
        <taxon>Neopterygii</taxon>
        <taxon>Teleostei</taxon>
        <taxon>Neoteleostei</taxon>
        <taxon>Acanthomorphata</taxon>
        <taxon>Anabantaria</taxon>
        <taxon>Anabantiformes</taxon>
        <taxon>Channoidei</taxon>
        <taxon>Channidae</taxon>
        <taxon>Channa</taxon>
    </lineage>
</organism>
<reference evidence="2" key="1">
    <citation type="submission" date="2023-07" db="EMBL/GenBank/DDBJ databases">
        <title>Chromosome-level Genome Assembly of Striped Snakehead (Channa striata).</title>
        <authorList>
            <person name="Liu H."/>
        </authorList>
    </citation>
    <scope>NUCLEOTIDE SEQUENCE</scope>
    <source>
        <strain evidence="2">Gz</strain>
        <tissue evidence="2">Muscle</tissue>
    </source>
</reference>
<keyword evidence="3" id="KW-1185">Reference proteome</keyword>
<protein>
    <submittedName>
        <fullName evidence="2">Uncharacterized protein</fullName>
    </submittedName>
</protein>
<proteinExistence type="predicted"/>
<feature type="compositionally biased region" description="Basic and acidic residues" evidence="1">
    <location>
        <begin position="37"/>
        <end position="50"/>
    </location>
</feature>
<sequence>MNILYTVAFTPASLERGITLADLRGRVRRFPSVECSEAEKSSKWDQESARNHHRSVKGKTAGFKVCLPEVTSPLSIQARDDHREDHPGDGLSTVAPRTSSVSSGI</sequence>
<feature type="compositionally biased region" description="Basic and acidic residues" evidence="1">
    <location>
        <begin position="78"/>
        <end position="88"/>
    </location>
</feature>
<comment type="caution">
    <text evidence="2">The sequence shown here is derived from an EMBL/GenBank/DDBJ whole genome shotgun (WGS) entry which is preliminary data.</text>
</comment>
<dbReference type="EMBL" id="JAUPFM010000008">
    <property type="protein sequence ID" value="KAK2844480.1"/>
    <property type="molecule type" value="Genomic_DNA"/>
</dbReference>
<evidence type="ECO:0000313" key="3">
    <source>
        <dbReference type="Proteomes" id="UP001187415"/>
    </source>
</evidence>
<feature type="region of interest" description="Disordered" evidence="1">
    <location>
        <begin position="75"/>
        <end position="105"/>
    </location>
</feature>
<name>A0AA88SMK9_CHASR</name>